<evidence type="ECO:0000313" key="1">
    <source>
        <dbReference type="EMBL" id="CAI9153337.1"/>
    </source>
</evidence>
<name>A0ABN8XVE6_RANTA</name>
<gene>
    <name evidence="1" type="ORF">MRATA1EN1_LOCUS2299</name>
</gene>
<accession>A0ABN8XVE6</accession>
<keyword evidence="2" id="KW-1185">Reference proteome</keyword>
<organism evidence="1 2">
    <name type="scientific">Rangifer tarandus platyrhynchus</name>
    <name type="common">Svalbard reindeer</name>
    <dbReference type="NCBI Taxonomy" id="3082113"/>
    <lineage>
        <taxon>Eukaryota</taxon>
        <taxon>Metazoa</taxon>
        <taxon>Chordata</taxon>
        <taxon>Craniata</taxon>
        <taxon>Vertebrata</taxon>
        <taxon>Euteleostomi</taxon>
        <taxon>Mammalia</taxon>
        <taxon>Eutheria</taxon>
        <taxon>Laurasiatheria</taxon>
        <taxon>Artiodactyla</taxon>
        <taxon>Ruminantia</taxon>
        <taxon>Pecora</taxon>
        <taxon>Cervidae</taxon>
        <taxon>Odocoileinae</taxon>
        <taxon>Rangifer</taxon>
    </lineage>
</organism>
<evidence type="ECO:0000313" key="2">
    <source>
        <dbReference type="Proteomes" id="UP001176941"/>
    </source>
</evidence>
<sequence>MSIHHMKDSILLFCHPPYLTENIGQRLLFNPSLVSQPSCPISSSQTVAQMDQRKACYLFLPDQSAPNYHLWSILWERRGRLCTDTGQNRQKMKALRDWQNWSLFLKLGCPGSNLDVHQQINA</sequence>
<dbReference type="EMBL" id="OX459946">
    <property type="protein sequence ID" value="CAI9153337.1"/>
    <property type="molecule type" value="Genomic_DNA"/>
</dbReference>
<proteinExistence type="predicted"/>
<dbReference type="Proteomes" id="UP001176941">
    <property type="component" value="Chromosome 10"/>
</dbReference>
<protein>
    <submittedName>
        <fullName evidence="1">Uncharacterized protein</fullName>
    </submittedName>
</protein>
<reference evidence="1" key="1">
    <citation type="submission" date="2023-04" db="EMBL/GenBank/DDBJ databases">
        <authorList>
            <consortium name="ELIXIR-Norway"/>
        </authorList>
    </citation>
    <scope>NUCLEOTIDE SEQUENCE [LARGE SCALE GENOMIC DNA]</scope>
</reference>